<gene>
    <name evidence="1" type="ORF">AW11_02360</name>
</gene>
<dbReference type="AlphaFoldDB" id="A0A011QF24"/>
<protein>
    <recommendedName>
        <fullName evidence="3">Transposase</fullName>
    </recommendedName>
</protein>
<dbReference type="EMBL" id="JEMY01000030">
    <property type="protein sequence ID" value="EXI87922.1"/>
    <property type="molecule type" value="Genomic_DNA"/>
</dbReference>
<dbReference type="eggNOG" id="ENOG5033PAV">
    <property type="taxonomic scope" value="Bacteria"/>
</dbReference>
<sequence>MVTRITDEEWDKLSPENFETHSLLRAVDAVDELRADLNDGGYATPPQLRTDLLKLHQLAMAVINEGARSQVAYLFELASDLDEQVSHMMTNLEEVQATLSQLTALYPDSLCYGGLDGDK</sequence>
<evidence type="ECO:0008006" key="3">
    <source>
        <dbReference type="Google" id="ProtNLM"/>
    </source>
</evidence>
<dbReference type="STRING" id="1454004.AW11_02360"/>
<evidence type="ECO:0000313" key="1">
    <source>
        <dbReference type="EMBL" id="EXI87922.1"/>
    </source>
</evidence>
<dbReference type="Proteomes" id="UP000022141">
    <property type="component" value="Unassembled WGS sequence"/>
</dbReference>
<organism evidence="1 2">
    <name type="scientific">Accumulibacter regalis</name>
    <dbReference type="NCBI Taxonomy" id="522306"/>
    <lineage>
        <taxon>Bacteria</taxon>
        <taxon>Pseudomonadati</taxon>
        <taxon>Pseudomonadota</taxon>
        <taxon>Betaproteobacteria</taxon>
        <taxon>Candidatus Accumulibacter</taxon>
    </lineage>
</organism>
<name>A0A011QF24_ACCRE</name>
<comment type="caution">
    <text evidence="1">The sequence shown here is derived from an EMBL/GenBank/DDBJ whole genome shotgun (WGS) entry which is preliminary data.</text>
</comment>
<dbReference type="PATRIC" id="fig|1454004.3.peg.2437"/>
<proteinExistence type="predicted"/>
<reference evidence="1" key="1">
    <citation type="submission" date="2014-02" db="EMBL/GenBank/DDBJ databases">
        <title>Expanding our view of genomic diversity in Candidatus Accumulibacter clades.</title>
        <authorList>
            <person name="Skennerton C.T."/>
            <person name="Barr J.J."/>
            <person name="Slater F.R."/>
            <person name="Bond P.L."/>
            <person name="Tyson G.W."/>
        </authorList>
    </citation>
    <scope>NUCLEOTIDE SEQUENCE [LARGE SCALE GENOMIC DNA]</scope>
</reference>
<evidence type="ECO:0000313" key="2">
    <source>
        <dbReference type="Proteomes" id="UP000022141"/>
    </source>
</evidence>
<keyword evidence="2" id="KW-1185">Reference proteome</keyword>
<accession>A0A011QF24</accession>